<evidence type="ECO:0000256" key="2">
    <source>
        <dbReference type="ARBA" id="ARBA00013376"/>
    </source>
</evidence>
<accession>A0ABX8R9F7</accession>
<evidence type="ECO:0000256" key="5">
    <source>
        <dbReference type="ARBA" id="ARBA00022857"/>
    </source>
</evidence>
<keyword evidence="6 9" id="KW-0560">Oxidoreductase</keyword>
<proteinExistence type="inferred from homology"/>
<dbReference type="RefSeq" id="WP_218282367.1">
    <property type="nucleotide sequence ID" value="NZ_CP078093.1"/>
</dbReference>
<evidence type="ECO:0000256" key="10">
    <source>
        <dbReference type="RuleBase" id="RU004171"/>
    </source>
</evidence>
<reference evidence="12" key="1">
    <citation type="submission" date="2021-07" db="EMBL/GenBank/DDBJ databases">
        <title>Complete genome sequence of Crassaminicella sp. 143-21, isolated from a deep-sea hydrothermal vent.</title>
        <authorList>
            <person name="Li X."/>
        </authorList>
    </citation>
    <scope>NUCLEOTIDE SEQUENCE</scope>
    <source>
        <strain evidence="12">143-21</strain>
    </source>
</reference>
<evidence type="ECO:0000256" key="1">
    <source>
        <dbReference type="ARBA" id="ARBA00001920"/>
    </source>
</evidence>
<dbReference type="PROSITE" id="PS01042">
    <property type="entry name" value="HOMOSER_DHGENASE"/>
    <property type="match status" value="1"/>
</dbReference>
<keyword evidence="13" id="KW-1185">Reference proteome</keyword>
<dbReference type="CDD" id="cd04881">
    <property type="entry name" value="ACT_HSDH-Hom"/>
    <property type="match status" value="1"/>
</dbReference>
<evidence type="ECO:0000256" key="3">
    <source>
        <dbReference type="ARBA" id="ARBA00022605"/>
    </source>
</evidence>
<comment type="cofactor">
    <cofactor evidence="1">
        <name>a metal cation</name>
        <dbReference type="ChEBI" id="CHEBI:25213"/>
    </cofactor>
</comment>
<keyword evidence="7 9" id="KW-0486">Methionine biosynthesis</keyword>
<dbReference type="PIRSF" id="PIRSF000098">
    <property type="entry name" value="Homoser_dehydrog"/>
    <property type="match status" value="1"/>
</dbReference>
<keyword evidence="4 9" id="KW-0791">Threonine biosynthesis</keyword>
<keyword evidence="3 9" id="KW-0028">Amino-acid biosynthesis</keyword>
<dbReference type="Pfam" id="PF01842">
    <property type="entry name" value="ACT"/>
    <property type="match status" value="1"/>
</dbReference>
<dbReference type="Pfam" id="PF03447">
    <property type="entry name" value="NAD_binding_3"/>
    <property type="match status" value="1"/>
</dbReference>
<dbReference type="PANTHER" id="PTHR43331">
    <property type="entry name" value="HOMOSERINE DEHYDROGENASE"/>
    <property type="match status" value="1"/>
</dbReference>
<evidence type="ECO:0000256" key="4">
    <source>
        <dbReference type="ARBA" id="ARBA00022697"/>
    </source>
</evidence>
<evidence type="ECO:0000256" key="8">
    <source>
        <dbReference type="ARBA" id="ARBA00048841"/>
    </source>
</evidence>
<dbReference type="InterPro" id="IPR019811">
    <property type="entry name" value="HDH_CS"/>
</dbReference>
<dbReference type="InterPro" id="IPR002912">
    <property type="entry name" value="ACT_dom"/>
</dbReference>
<evidence type="ECO:0000313" key="12">
    <source>
        <dbReference type="EMBL" id="QXM05669.1"/>
    </source>
</evidence>
<dbReference type="InterPro" id="IPR016204">
    <property type="entry name" value="HDH"/>
</dbReference>
<evidence type="ECO:0000259" key="11">
    <source>
        <dbReference type="PROSITE" id="PS51671"/>
    </source>
</evidence>
<dbReference type="PROSITE" id="PS51671">
    <property type="entry name" value="ACT"/>
    <property type="match status" value="1"/>
</dbReference>
<evidence type="ECO:0000313" key="13">
    <source>
        <dbReference type="Proteomes" id="UP000886818"/>
    </source>
</evidence>
<dbReference type="Pfam" id="PF00742">
    <property type="entry name" value="Homoserine_dh"/>
    <property type="match status" value="1"/>
</dbReference>
<keyword evidence="5 9" id="KW-0521">NADP</keyword>
<dbReference type="NCBIfam" id="NF004976">
    <property type="entry name" value="PRK06349.1"/>
    <property type="match status" value="1"/>
</dbReference>
<dbReference type="EC" id="1.1.1.3" evidence="9"/>
<dbReference type="PANTHER" id="PTHR43331:SF1">
    <property type="entry name" value="HOMOSERINE DEHYDROGENASE"/>
    <property type="match status" value="1"/>
</dbReference>
<comment type="pathway">
    <text evidence="9">Amino-acid biosynthesis; L-threonine biosynthesis; L-threonine from L-aspartate: step 3/5.</text>
</comment>
<dbReference type="EMBL" id="CP078093">
    <property type="protein sequence ID" value="QXM05669.1"/>
    <property type="molecule type" value="Genomic_DNA"/>
</dbReference>
<protein>
    <recommendedName>
        <fullName evidence="2 9">Homoserine dehydrogenase</fullName>
        <ecNumber evidence="9">1.1.1.3</ecNumber>
    </recommendedName>
</protein>
<name>A0ABX8R9F7_9CLOT</name>
<dbReference type="Proteomes" id="UP000886818">
    <property type="component" value="Chromosome"/>
</dbReference>
<feature type="domain" description="ACT" evidence="11">
    <location>
        <begin position="349"/>
        <end position="428"/>
    </location>
</feature>
<evidence type="ECO:0000256" key="6">
    <source>
        <dbReference type="ARBA" id="ARBA00023002"/>
    </source>
</evidence>
<dbReference type="InterPro" id="IPR005106">
    <property type="entry name" value="Asp/hSer_DH_NAD-bd"/>
</dbReference>
<gene>
    <name evidence="12" type="ORF">KVH43_09845</name>
</gene>
<sequence length="428" mass="47302">MKHIKIGLLGLGNIGKGVWNIIENNKNKVESYIGSSIEIKKILVRDIQKNRDISVPKEILTTDPNKIIQDPEIDIIVEVMGGIDTAFEYIKESFKNGKHVVTANKAVIATYGDILYELAKKYGVALRYEASVGGGIPIINTLTQSLSANKIDELVGIINGTTNYILTQMSDFEMDFNEALKLAQKKGYAEADPTSDIEGEDAAFKLSILISVAFGIRISPNEIPREGITKISKKDIEYASQLGYKIKLLAAAKKLDKNFEFYVHPTLVPIHHPLASVSNEFNALFIRGNAVGELMLYGKGAGSMPTGSAVVGDILEICKIIKTDYKNQSIDPFKEINLNIIGEGISQYYIHTEVVDKPGVLGKIASTFSKYNISLESVVQRARGNQSVPLIFITHEVERNQLDKALEEIKQNRFVNEIASILRVENLS</sequence>
<evidence type="ECO:0000256" key="7">
    <source>
        <dbReference type="ARBA" id="ARBA00023167"/>
    </source>
</evidence>
<comment type="similarity">
    <text evidence="10">Belongs to the homoserine dehydrogenase family.</text>
</comment>
<evidence type="ECO:0000256" key="9">
    <source>
        <dbReference type="RuleBase" id="RU000579"/>
    </source>
</evidence>
<comment type="pathway">
    <text evidence="9">Amino-acid biosynthesis; L-methionine biosynthesis via de novo pathway; L-homoserine from L-aspartate: step 3/3.</text>
</comment>
<organism evidence="12 13">
    <name type="scientific">Crassaminicella indica</name>
    <dbReference type="NCBI Taxonomy" id="2855394"/>
    <lineage>
        <taxon>Bacteria</taxon>
        <taxon>Bacillati</taxon>
        <taxon>Bacillota</taxon>
        <taxon>Clostridia</taxon>
        <taxon>Eubacteriales</taxon>
        <taxon>Clostridiaceae</taxon>
        <taxon>Crassaminicella</taxon>
    </lineage>
</organism>
<comment type="catalytic activity">
    <reaction evidence="8">
        <text>L-homoserine + NADP(+) = L-aspartate 4-semialdehyde + NADPH + H(+)</text>
        <dbReference type="Rhea" id="RHEA:15761"/>
        <dbReference type="ChEBI" id="CHEBI:15378"/>
        <dbReference type="ChEBI" id="CHEBI:57476"/>
        <dbReference type="ChEBI" id="CHEBI:57783"/>
        <dbReference type="ChEBI" id="CHEBI:58349"/>
        <dbReference type="ChEBI" id="CHEBI:537519"/>
        <dbReference type="EC" id="1.1.1.3"/>
    </reaction>
    <physiologicalReaction direction="right-to-left" evidence="8">
        <dbReference type="Rhea" id="RHEA:15763"/>
    </physiologicalReaction>
</comment>
<dbReference type="InterPro" id="IPR001342">
    <property type="entry name" value="HDH_cat"/>
</dbReference>